<dbReference type="Gene3D" id="2.40.30.10">
    <property type="entry name" value="Translation factors"/>
    <property type="match status" value="1"/>
</dbReference>
<dbReference type="Pfam" id="PF00173">
    <property type="entry name" value="Cyt-b5"/>
    <property type="match status" value="1"/>
</dbReference>
<dbReference type="GO" id="GO:0010181">
    <property type="term" value="F:FMN binding"/>
    <property type="evidence" value="ECO:0007669"/>
    <property type="project" value="TreeGrafter"/>
</dbReference>
<dbReference type="GO" id="GO:0050660">
    <property type="term" value="F:flavin adenine dinucleotide binding"/>
    <property type="evidence" value="ECO:0007669"/>
    <property type="project" value="TreeGrafter"/>
</dbReference>
<evidence type="ECO:0000256" key="2">
    <source>
        <dbReference type="ARBA" id="ARBA00022630"/>
    </source>
</evidence>
<dbReference type="Pfam" id="PF00175">
    <property type="entry name" value="NAD_binding_1"/>
    <property type="match status" value="1"/>
</dbReference>
<dbReference type="InterPro" id="IPR017927">
    <property type="entry name" value="FAD-bd_FR_type"/>
</dbReference>
<keyword evidence="3" id="KW-0288">FMN</keyword>
<dbReference type="PROSITE" id="PS51384">
    <property type="entry name" value="FAD_FR"/>
    <property type="match status" value="1"/>
</dbReference>
<dbReference type="PROSITE" id="PS50255">
    <property type="entry name" value="CYTOCHROME_B5_2"/>
    <property type="match status" value="1"/>
</dbReference>
<comment type="cofactor">
    <cofactor evidence="1">
        <name>FMN</name>
        <dbReference type="ChEBI" id="CHEBI:58210"/>
    </cofactor>
</comment>
<dbReference type="EMBL" id="UOEU01000494">
    <property type="protein sequence ID" value="VAW33929.1"/>
    <property type="molecule type" value="Genomic_DNA"/>
</dbReference>
<dbReference type="PRINTS" id="PR00371">
    <property type="entry name" value="FPNCR"/>
</dbReference>
<dbReference type="InterPro" id="IPR001433">
    <property type="entry name" value="OxRdtase_FAD/NAD-bd"/>
</dbReference>
<gene>
    <name evidence="6" type="ORF">MNBD_CHLOROFLEXI01-3373</name>
</gene>
<reference evidence="6" key="1">
    <citation type="submission" date="2018-06" db="EMBL/GenBank/DDBJ databases">
        <authorList>
            <person name="Zhirakovskaya E."/>
        </authorList>
    </citation>
    <scope>NUCLEOTIDE SEQUENCE</scope>
</reference>
<sequence>SVAEYVEKRNDPILDGIYKEAAMGYAGDSGFLTVHKIKAYGYLDIAFKVGRSVTIGGFSGLFKDRVWDAAVDELAYSQDERVSGFPQSSHHAPVKKIEINNPEGDSSKWVKRIVFDVSRTGIRYLPGDRCAILPENNDDLIDKTLVALKAKGYEKITLTAQWREAVKLRYGYDDEDMTTLPLRTLLKFGRIRPVEREVAKALYGISLNGKLRRIVDRRAEDQWELWDLLEMISQAGFDPKRLWKAHPGERGHICRIVPPESFRMYSISSTMDHGSLNGTQELTLTVGRLLYETSETAVSQSHSRYGTASHFLGDTSFTTPDDRGVVSLKLVHPPRFNLPEEPSTPIAMFAGGTGIAPFRGFVMERNQQENVGDSWLFLGVRTREEFYYKEQFEPIVANGRLHIRAAFSRDAVAAKFVQDGDENGRFLFEPGEKQYIGDEMLREENAKMLWDILRSKKDGGQGGHLYVCGRTGFASSVMTAIKEILRRYSQGTPEEIEAQVNQTLYRLVGEERYKQDIFTTYTGSHIDQKQAYYASEIVLHNNHENGFWMVINGRVYDMNEFGHLHPGGFKIIHGYAGMDGTQAYEKVLHHVNPEVDSMLGMYELGVVRRLDFGMEWGVVVAPDGLRFMALADVYRAWIRFLYNVVEMENALFNDYSLKEQTIIANDAPDAYPPIKLQYLLEVHDRFMLNFVAGTTGPILENLWAVTSSICSQNQDVRWIKDEIERINQSQEADTVRRLSHELQKRIDEVVERQPSEDDPTVTLIKAYCALLDGEDKRFLHEIKMAAREGVLLFEQFERDTVRLGSEQLLAAIRQLPRVLESYHARVLSGALSILLARPN</sequence>
<dbReference type="InterPro" id="IPR036400">
    <property type="entry name" value="Cyt_B5-like_heme/steroid_sf"/>
</dbReference>
<dbReference type="AlphaFoldDB" id="A0A3B0VAS9"/>
<protein>
    <submittedName>
        <fullName evidence="6">Uncharacterized protein</fullName>
    </submittedName>
</protein>
<dbReference type="InterPro" id="IPR039261">
    <property type="entry name" value="FNR_nucleotide-bd"/>
</dbReference>
<dbReference type="InterPro" id="IPR001709">
    <property type="entry name" value="Flavoprot_Pyr_Nucl_cyt_Rdtase"/>
</dbReference>
<dbReference type="InterPro" id="IPR017938">
    <property type="entry name" value="Riboflavin_synthase-like_b-brl"/>
</dbReference>
<dbReference type="GO" id="GO:0016491">
    <property type="term" value="F:oxidoreductase activity"/>
    <property type="evidence" value="ECO:0007669"/>
    <property type="project" value="InterPro"/>
</dbReference>
<dbReference type="GO" id="GO:0005829">
    <property type="term" value="C:cytosol"/>
    <property type="evidence" value="ECO:0007669"/>
    <property type="project" value="TreeGrafter"/>
</dbReference>
<evidence type="ECO:0000259" key="5">
    <source>
        <dbReference type="PROSITE" id="PS51384"/>
    </source>
</evidence>
<dbReference type="InterPro" id="IPR001199">
    <property type="entry name" value="Cyt_B5-like_heme/steroid-bd"/>
</dbReference>
<feature type="domain" description="FAD-binding FR-type" evidence="5">
    <location>
        <begin position="87"/>
        <end position="339"/>
    </location>
</feature>
<evidence type="ECO:0000256" key="3">
    <source>
        <dbReference type="ARBA" id="ARBA00022643"/>
    </source>
</evidence>
<dbReference type="InterPro" id="IPR023173">
    <property type="entry name" value="NADPH_Cyt_P450_Rdtase_alpha"/>
</dbReference>
<evidence type="ECO:0000256" key="1">
    <source>
        <dbReference type="ARBA" id="ARBA00001917"/>
    </source>
</evidence>
<dbReference type="PANTHER" id="PTHR19384:SF128">
    <property type="entry name" value="NADPH OXIDOREDUCTASE A"/>
    <property type="match status" value="1"/>
</dbReference>
<dbReference type="SUPFAM" id="SSF52343">
    <property type="entry name" value="Ferredoxin reductase-like, C-terminal NADP-linked domain"/>
    <property type="match status" value="1"/>
</dbReference>
<dbReference type="SUPFAM" id="SSF63380">
    <property type="entry name" value="Riboflavin synthase domain-like"/>
    <property type="match status" value="1"/>
</dbReference>
<accession>A0A3B0VAS9</accession>
<dbReference type="PANTHER" id="PTHR19384">
    <property type="entry name" value="NITRIC OXIDE SYNTHASE-RELATED"/>
    <property type="match status" value="1"/>
</dbReference>
<keyword evidence="2" id="KW-0285">Flavoprotein</keyword>
<feature type="non-terminal residue" evidence="6">
    <location>
        <position position="1"/>
    </location>
</feature>
<proteinExistence type="predicted"/>
<organism evidence="6">
    <name type="scientific">hydrothermal vent metagenome</name>
    <dbReference type="NCBI Taxonomy" id="652676"/>
    <lineage>
        <taxon>unclassified sequences</taxon>
        <taxon>metagenomes</taxon>
        <taxon>ecological metagenomes</taxon>
    </lineage>
</organism>
<dbReference type="SMART" id="SM01117">
    <property type="entry name" value="Cyt-b5"/>
    <property type="match status" value="1"/>
</dbReference>
<dbReference type="Gene3D" id="1.20.990.10">
    <property type="entry name" value="NADPH-cytochrome p450 Reductase, Chain A, domain 3"/>
    <property type="match status" value="1"/>
</dbReference>
<evidence type="ECO:0000259" key="4">
    <source>
        <dbReference type="PROSITE" id="PS50255"/>
    </source>
</evidence>
<evidence type="ECO:0000313" key="6">
    <source>
        <dbReference type="EMBL" id="VAW33929.1"/>
    </source>
</evidence>
<name>A0A3B0VAS9_9ZZZZ</name>
<dbReference type="Gene3D" id="3.40.50.80">
    <property type="entry name" value="Nucleotide-binding domain of ferredoxin-NADP reductase (FNR) module"/>
    <property type="match status" value="1"/>
</dbReference>
<feature type="domain" description="Cytochrome b5 heme-binding" evidence="4">
    <location>
        <begin position="529"/>
        <end position="608"/>
    </location>
</feature>
<dbReference type="Gene3D" id="3.10.120.10">
    <property type="entry name" value="Cytochrome b5-like heme/steroid binding domain"/>
    <property type="match status" value="1"/>
</dbReference>
<dbReference type="SUPFAM" id="SSF55856">
    <property type="entry name" value="Cytochrome b5-like heme/steroid binding domain"/>
    <property type="match status" value="1"/>
</dbReference>